<dbReference type="EMBL" id="QAON01000013">
    <property type="protein sequence ID" value="PTQ88282.1"/>
    <property type="molecule type" value="Genomic_DNA"/>
</dbReference>
<dbReference type="Gene3D" id="3.30.1300.30">
    <property type="entry name" value="GSPII I/J protein-like"/>
    <property type="match status" value="1"/>
</dbReference>
<organism evidence="11 12">
    <name type="scientific">Agitococcus lubricus</name>
    <dbReference type="NCBI Taxonomy" id="1077255"/>
    <lineage>
        <taxon>Bacteria</taxon>
        <taxon>Pseudomonadati</taxon>
        <taxon>Pseudomonadota</taxon>
        <taxon>Gammaproteobacteria</taxon>
        <taxon>Moraxellales</taxon>
        <taxon>Moraxellaceae</taxon>
        <taxon>Agitococcus</taxon>
    </lineage>
</organism>
<dbReference type="GO" id="GO:0005886">
    <property type="term" value="C:plasma membrane"/>
    <property type="evidence" value="ECO:0007669"/>
    <property type="project" value="UniProtKB-SubCell"/>
</dbReference>
<keyword evidence="8" id="KW-0472">Membrane</keyword>
<dbReference type="InterPro" id="IPR010052">
    <property type="entry name" value="T2SS_protein-GspI"/>
</dbReference>
<evidence type="ECO:0000256" key="1">
    <source>
        <dbReference type="ARBA" id="ARBA00004377"/>
    </source>
</evidence>
<proteinExistence type="inferred from homology"/>
<feature type="domain" description="Type II secretion system protein GspI C-terminal" evidence="10">
    <location>
        <begin position="42"/>
        <end position="124"/>
    </location>
</feature>
<dbReference type="InterPro" id="IPR003413">
    <property type="entry name" value="T2SS_GspI_C"/>
</dbReference>
<dbReference type="InterPro" id="IPR012902">
    <property type="entry name" value="N_methyl_site"/>
</dbReference>
<dbReference type="Pfam" id="PF02501">
    <property type="entry name" value="T2SSI"/>
    <property type="match status" value="1"/>
</dbReference>
<keyword evidence="6" id="KW-0812">Transmembrane</keyword>
<protein>
    <recommendedName>
        <fullName evidence="9">Type II secretion system protein I</fullName>
        <shortName evidence="9">T2SS minor pseudopilin I</shortName>
    </recommendedName>
</protein>
<dbReference type="PROSITE" id="PS00409">
    <property type="entry name" value="PROKAR_NTER_METHYL"/>
    <property type="match status" value="1"/>
</dbReference>
<dbReference type="GO" id="GO:0015628">
    <property type="term" value="P:protein secretion by the type II secretion system"/>
    <property type="evidence" value="ECO:0007669"/>
    <property type="project" value="UniProtKB-UniRule"/>
</dbReference>
<dbReference type="NCBIfam" id="TIGR01707">
    <property type="entry name" value="gspI"/>
    <property type="match status" value="1"/>
</dbReference>
<dbReference type="NCBIfam" id="TIGR02532">
    <property type="entry name" value="IV_pilin_GFxxxE"/>
    <property type="match status" value="1"/>
</dbReference>
<comment type="similarity">
    <text evidence="2 9">Belongs to the GSP I family.</text>
</comment>
<evidence type="ECO:0000256" key="3">
    <source>
        <dbReference type="ARBA" id="ARBA00022475"/>
    </source>
</evidence>
<evidence type="ECO:0000256" key="6">
    <source>
        <dbReference type="ARBA" id="ARBA00022692"/>
    </source>
</evidence>
<dbReference type="Pfam" id="PF07963">
    <property type="entry name" value="N_methyl"/>
    <property type="match status" value="1"/>
</dbReference>
<dbReference type="RefSeq" id="WP_107866391.1">
    <property type="nucleotide sequence ID" value="NZ_QAON01000013.1"/>
</dbReference>
<dbReference type="Proteomes" id="UP000244223">
    <property type="component" value="Unassembled WGS sequence"/>
</dbReference>
<comment type="caution">
    <text evidence="11">The sequence shown here is derived from an EMBL/GenBank/DDBJ whole genome shotgun (WGS) entry which is preliminary data.</text>
</comment>
<dbReference type="GO" id="GO:0015627">
    <property type="term" value="C:type II protein secretion system complex"/>
    <property type="evidence" value="ECO:0007669"/>
    <property type="project" value="UniProtKB-UniRule"/>
</dbReference>
<comment type="subunit">
    <text evidence="9">Type II secretion is composed of four main components: the outer membrane complex, the inner membrane complex, the cytoplasmic secretion ATPase and the periplasm-spanning pseudopilus.</text>
</comment>
<dbReference type="OrthoDB" id="6121517at2"/>
<dbReference type="PANTHER" id="PTHR38779">
    <property type="entry name" value="TYPE II SECRETION SYSTEM PROTEIN I-RELATED"/>
    <property type="match status" value="1"/>
</dbReference>
<accession>A0A2T5IWK3</accession>
<comment type="PTM">
    <text evidence="9">Cleaved by prepilin peptidase.</text>
</comment>
<evidence type="ECO:0000256" key="8">
    <source>
        <dbReference type="ARBA" id="ARBA00023136"/>
    </source>
</evidence>
<evidence type="ECO:0000256" key="4">
    <source>
        <dbReference type="ARBA" id="ARBA00022481"/>
    </source>
</evidence>
<keyword evidence="4 9" id="KW-0488">Methylation</keyword>
<evidence type="ECO:0000256" key="9">
    <source>
        <dbReference type="RuleBase" id="RU368030"/>
    </source>
</evidence>
<gene>
    <name evidence="11" type="ORF">C8N29_11349</name>
</gene>
<dbReference type="SUPFAM" id="SSF54523">
    <property type="entry name" value="Pili subunits"/>
    <property type="match status" value="1"/>
</dbReference>
<dbReference type="InterPro" id="IPR045584">
    <property type="entry name" value="Pilin-like"/>
</dbReference>
<keyword evidence="7" id="KW-1133">Transmembrane helix</keyword>
<comment type="subcellular location">
    <subcellularLocation>
        <location evidence="1 9">Cell inner membrane</location>
        <topology evidence="1 9">Single-pass membrane protein</topology>
    </subcellularLocation>
</comment>
<reference evidence="11 12" key="1">
    <citation type="submission" date="2018-04" db="EMBL/GenBank/DDBJ databases">
        <title>Genomic Encyclopedia of Archaeal and Bacterial Type Strains, Phase II (KMG-II): from individual species to whole genera.</title>
        <authorList>
            <person name="Goeker M."/>
        </authorList>
    </citation>
    <scope>NUCLEOTIDE SEQUENCE [LARGE SCALE GENOMIC DNA]</scope>
    <source>
        <strain evidence="11 12">DSM 5822</strain>
    </source>
</reference>
<evidence type="ECO:0000313" key="11">
    <source>
        <dbReference type="EMBL" id="PTQ88282.1"/>
    </source>
</evidence>
<name>A0A2T5IWK3_9GAMM</name>
<dbReference type="AlphaFoldDB" id="A0A2T5IWK3"/>
<keyword evidence="3" id="KW-1003">Cell membrane</keyword>
<sequence length="136" mass="15066">MNSKRNKGFTLLEVLVALAVFSVAAIALMRVSESQLRLSQRLEEKTFAHWVALNMVSEMQANQDWPNLGEQTGKVSMAGRDWKIVIKTQSTPVARVRRIDVSVGIAPKDFTEALVPITVLTGFIEQPNVQVMGSEP</sequence>
<evidence type="ECO:0000313" key="12">
    <source>
        <dbReference type="Proteomes" id="UP000244223"/>
    </source>
</evidence>
<keyword evidence="5 9" id="KW-0997">Cell inner membrane</keyword>
<evidence type="ECO:0000256" key="7">
    <source>
        <dbReference type="ARBA" id="ARBA00022989"/>
    </source>
</evidence>
<comment type="function">
    <text evidence="9">Component of the type II secretion system required for the energy-dependent secretion of extracellular factors such as proteases and toxins from the periplasm.</text>
</comment>
<evidence type="ECO:0000259" key="10">
    <source>
        <dbReference type="Pfam" id="PF02501"/>
    </source>
</evidence>
<evidence type="ECO:0000256" key="2">
    <source>
        <dbReference type="ARBA" id="ARBA00008358"/>
    </source>
</evidence>
<keyword evidence="12" id="KW-1185">Reference proteome</keyword>
<dbReference type="PANTHER" id="PTHR38779:SF2">
    <property type="entry name" value="TYPE II SECRETION SYSTEM PROTEIN I-RELATED"/>
    <property type="match status" value="1"/>
</dbReference>
<evidence type="ECO:0000256" key="5">
    <source>
        <dbReference type="ARBA" id="ARBA00022519"/>
    </source>
</evidence>